<evidence type="ECO:0000313" key="1">
    <source>
        <dbReference type="EMBL" id="NGZ45459.1"/>
    </source>
</evidence>
<evidence type="ECO:0000313" key="2">
    <source>
        <dbReference type="Proteomes" id="UP001318301"/>
    </source>
</evidence>
<keyword evidence="2" id="KW-1185">Reference proteome</keyword>
<proteinExistence type="predicted"/>
<dbReference type="EMBL" id="SEWW01000012">
    <property type="protein sequence ID" value="NGZ45459.1"/>
    <property type="molecule type" value="Genomic_DNA"/>
</dbReference>
<reference evidence="1 2" key="1">
    <citation type="submission" date="2019-02" db="EMBL/GenBank/DDBJ databases">
        <title>Genome of a new Bacteroidetes strain.</title>
        <authorList>
            <person name="Pitt A."/>
        </authorList>
    </citation>
    <scope>NUCLEOTIDE SEQUENCE [LARGE SCALE GENOMIC DNA]</scope>
    <source>
        <strain evidence="1 2">50C-KIRBA</strain>
    </source>
</reference>
<sequence>MKTILKFTFFLFLISYSQESFGKEKFRLVEDYVFLCNGPNSKVYHRSENCKGLNRCSTQIAKVLVSVAQNKGRRACKIEY</sequence>
<protein>
    <submittedName>
        <fullName evidence="1">Uncharacterized protein</fullName>
    </submittedName>
</protein>
<name>A0ABX0EXY1_9BACT</name>
<organism evidence="1 2">
    <name type="scientific">Aquirufa beregesia</name>
    <dbReference type="NCBI Taxonomy" id="2516556"/>
    <lineage>
        <taxon>Bacteria</taxon>
        <taxon>Pseudomonadati</taxon>
        <taxon>Bacteroidota</taxon>
        <taxon>Cytophagia</taxon>
        <taxon>Cytophagales</taxon>
        <taxon>Flectobacillaceae</taxon>
        <taxon>Aquirufa</taxon>
    </lineage>
</organism>
<accession>A0ABX0EXY1</accession>
<comment type="caution">
    <text evidence="1">The sequence shown here is derived from an EMBL/GenBank/DDBJ whole genome shotgun (WGS) entry which is preliminary data.</text>
</comment>
<dbReference type="Proteomes" id="UP001318301">
    <property type="component" value="Unassembled WGS sequence"/>
</dbReference>
<gene>
    <name evidence="1" type="ORF">EWU23_13320</name>
</gene>